<name>A0A4V4H5B2_MUSBA</name>
<comment type="caution">
    <text evidence="2">The sequence shown here is derived from an EMBL/GenBank/DDBJ whole genome shotgun (WGS) entry which is preliminary data.</text>
</comment>
<protein>
    <submittedName>
        <fullName evidence="2">Uncharacterized protein</fullName>
    </submittedName>
</protein>
<reference evidence="2 3" key="1">
    <citation type="journal article" date="2019" name="Nat. Plants">
        <title>Genome sequencing of Musa balbisiana reveals subgenome evolution and function divergence in polyploid bananas.</title>
        <authorList>
            <person name="Yao X."/>
        </authorList>
    </citation>
    <scope>NUCLEOTIDE SEQUENCE [LARGE SCALE GENOMIC DNA]</scope>
    <source>
        <strain evidence="3">cv. DH-PKW</strain>
        <tissue evidence="2">Leaves</tissue>
    </source>
</reference>
<evidence type="ECO:0000256" key="1">
    <source>
        <dbReference type="SAM" id="MobiDB-lite"/>
    </source>
</evidence>
<organism evidence="2 3">
    <name type="scientific">Musa balbisiana</name>
    <name type="common">Banana</name>
    <dbReference type="NCBI Taxonomy" id="52838"/>
    <lineage>
        <taxon>Eukaryota</taxon>
        <taxon>Viridiplantae</taxon>
        <taxon>Streptophyta</taxon>
        <taxon>Embryophyta</taxon>
        <taxon>Tracheophyta</taxon>
        <taxon>Spermatophyta</taxon>
        <taxon>Magnoliopsida</taxon>
        <taxon>Liliopsida</taxon>
        <taxon>Zingiberales</taxon>
        <taxon>Musaceae</taxon>
        <taxon>Musa</taxon>
    </lineage>
</organism>
<evidence type="ECO:0000313" key="3">
    <source>
        <dbReference type="Proteomes" id="UP000317650"/>
    </source>
</evidence>
<dbReference type="Proteomes" id="UP000317650">
    <property type="component" value="Chromosome 11"/>
</dbReference>
<gene>
    <name evidence="2" type="ORF">C4D60_Mb11t05900</name>
</gene>
<feature type="region of interest" description="Disordered" evidence="1">
    <location>
        <begin position="29"/>
        <end position="50"/>
    </location>
</feature>
<dbReference type="EMBL" id="PYDT01000007">
    <property type="protein sequence ID" value="THU55376.1"/>
    <property type="molecule type" value="Genomic_DNA"/>
</dbReference>
<keyword evidence="3" id="KW-1185">Reference proteome</keyword>
<evidence type="ECO:0000313" key="2">
    <source>
        <dbReference type="EMBL" id="THU55376.1"/>
    </source>
</evidence>
<accession>A0A4V4H5B2</accession>
<proteinExistence type="predicted"/>
<dbReference type="AlphaFoldDB" id="A0A4V4H5B2"/>
<sequence>MVTPRNVIPYRAGVSRLARYGTVPTYRAVHQDPGLPTPGYPPSFSRSSGRAKAHYDGQLLILPLRRSSQGLLWRTNIHSPDQAIELRPATTKATIPERWRR</sequence>